<organism evidence="1 2">
    <name type="scientific">Cyphellophora attinorum</name>
    <dbReference type="NCBI Taxonomy" id="1664694"/>
    <lineage>
        <taxon>Eukaryota</taxon>
        <taxon>Fungi</taxon>
        <taxon>Dikarya</taxon>
        <taxon>Ascomycota</taxon>
        <taxon>Pezizomycotina</taxon>
        <taxon>Eurotiomycetes</taxon>
        <taxon>Chaetothyriomycetidae</taxon>
        <taxon>Chaetothyriales</taxon>
        <taxon>Cyphellophoraceae</taxon>
        <taxon>Cyphellophora</taxon>
    </lineage>
</organism>
<protein>
    <submittedName>
        <fullName evidence="1">Uncharacterized protein</fullName>
    </submittedName>
</protein>
<evidence type="ECO:0000313" key="1">
    <source>
        <dbReference type="EMBL" id="KPI40301.1"/>
    </source>
</evidence>
<dbReference type="Proteomes" id="UP000038010">
    <property type="component" value="Unassembled WGS sequence"/>
</dbReference>
<dbReference type="EMBL" id="LFJN01000012">
    <property type="protein sequence ID" value="KPI40301.1"/>
    <property type="molecule type" value="Genomic_DNA"/>
</dbReference>
<keyword evidence="2" id="KW-1185">Reference proteome</keyword>
<name>A0A0N0NMC7_9EURO</name>
<dbReference type="GeneID" id="28739961"/>
<dbReference type="RefSeq" id="XP_018000264.1">
    <property type="nucleotide sequence ID" value="XM_018148081.1"/>
</dbReference>
<gene>
    <name evidence="1" type="ORF">AB675_7693</name>
</gene>
<comment type="caution">
    <text evidence="1">The sequence shown here is derived from an EMBL/GenBank/DDBJ whole genome shotgun (WGS) entry which is preliminary data.</text>
</comment>
<evidence type="ECO:0000313" key="2">
    <source>
        <dbReference type="Proteomes" id="UP000038010"/>
    </source>
</evidence>
<accession>A0A0N0NMC7</accession>
<reference evidence="1 2" key="1">
    <citation type="submission" date="2015-06" db="EMBL/GenBank/DDBJ databases">
        <title>Draft genome of the ant-associated black yeast Phialophora attae CBS 131958.</title>
        <authorList>
            <person name="Moreno L.F."/>
            <person name="Stielow B.J."/>
            <person name="de Hoog S."/>
            <person name="Vicente V.A."/>
            <person name="Weiss V.A."/>
            <person name="de Vries M."/>
            <person name="Cruz L.M."/>
            <person name="Souza E.M."/>
        </authorList>
    </citation>
    <scope>NUCLEOTIDE SEQUENCE [LARGE SCALE GENOMIC DNA]</scope>
    <source>
        <strain evidence="1 2">CBS 131958</strain>
    </source>
</reference>
<dbReference type="AlphaFoldDB" id="A0A0N0NMC7"/>
<sequence>MAAQQSTSRPFIAQESCTATIPRGTPAKLESLFSIRFCSDGQTFDLQRIFLGGALSVSEKQQAGKRVEFMKGQQFYLALRAASAANKVPDFARRIGANEPILKMDEEMLSWDLATRNAPNTATRICRLKLCTEPPTMEILDAYLRRAQHRLATPLIKAAVSYLQMRLPHSQILQHALESNGVVANAMSAYHAIRRSQMLSGHDPPHVYLSPQGNALSLLSNEWSLLCSLHKLMDEAGHVSSEAAFPVFAALAIRQSQLLDHACYRALDGQYSAANFFVHQARAADELRSSVFGTTWPSCVEIVSKATSVQPELGLNQILEAARRSLEGLTFNDWLKDSLSCWPSQARDAVSQIAQI</sequence>
<proteinExistence type="predicted"/>
<dbReference type="VEuPathDB" id="FungiDB:AB675_7693"/>